<accession>A0A7C1AVG3</accession>
<organism evidence="2">
    <name type="scientific">Thermodesulforhabdus norvegica</name>
    <dbReference type="NCBI Taxonomy" id="39841"/>
    <lineage>
        <taxon>Bacteria</taxon>
        <taxon>Pseudomonadati</taxon>
        <taxon>Thermodesulfobacteriota</taxon>
        <taxon>Syntrophobacteria</taxon>
        <taxon>Syntrophobacterales</taxon>
        <taxon>Thermodesulforhabdaceae</taxon>
        <taxon>Thermodesulforhabdus</taxon>
    </lineage>
</organism>
<reference evidence="2" key="1">
    <citation type="journal article" date="2020" name="mSystems">
        <title>Genome- and Community-Level Interaction Insights into Carbon Utilization and Element Cycling Functions of Hydrothermarchaeota in Hydrothermal Sediment.</title>
        <authorList>
            <person name="Zhou Z."/>
            <person name="Liu Y."/>
            <person name="Xu W."/>
            <person name="Pan J."/>
            <person name="Luo Z.H."/>
            <person name="Li M."/>
        </authorList>
    </citation>
    <scope>NUCLEOTIDE SEQUENCE [LARGE SCALE GENOMIC DNA]</scope>
    <source>
        <strain evidence="2">HyVt-19</strain>
    </source>
</reference>
<dbReference type="EMBL" id="DQZW01000080">
    <property type="protein sequence ID" value="HDL89598.1"/>
    <property type="molecule type" value="Genomic_DNA"/>
</dbReference>
<feature type="transmembrane region" description="Helical" evidence="1">
    <location>
        <begin position="30"/>
        <end position="52"/>
    </location>
</feature>
<gene>
    <name evidence="2" type="ORF">ENG14_01695</name>
</gene>
<sequence length="155" mass="17994">MLSVLLFGCIIFTAPSVVWGVQVHSSPEGLYVHQMAHGFFIVSLAILMYWLRSMKLIRYKGWRFINWSALFFILWNLDAMIIHYFDGTEGFVTIDEHTWEGHIIVASQHKIPAMLYYFGKMDHFLCVPAAIFLYLGLKALAQQVENNGYRRGEKE</sequence>
<evidence type="ECO:0000313" key="2">
    <source>
        <dbReference type="EMBL" id="HDL89598.1"/>
    </source>
</evidence>
<name>A0A7C1AVG3_9BACT</name>
<feature type="transmembrane region" description="Helical" evidence="1">
    <location>
        <begin position="64"/>
        <end position="85"/>
    </location>
</feature>
<protein>
    <submittedName>
        <fullName evidence="2">Uncharacterized protein</fullName>
    </submittedName>
</protein>
<evidence type="ECO:0000256" key="1">
    <source>
        <dbReference type="SAM" id="Phobius"/>
    </source>
</evidence>
<keyword evidence="1" id="KW-1133">Transmembrane helix</keyword>
<comment type="caution">
    <text evidence="2">The sequence shown here is derived from an EMBL/GenBank/DDBJ whole genome shotgun (WGS) entry which is preliminary data.</text>
</comment>
<keyword evidence="1" id="KW-0812">Transmembrane</keyword>
<keyword evidence="1" id="KW-0472">Membrane</keyword>
<proteinExistence type="predicted"/>
<dbReference type="AlphaFoldDB" id="A0A7C1AVG3"/>
<feature type="transmembrane region" description="Helical" evidence="1">
    <location>
        <begin position="121"/>
        <end position="141"/>
    </location>
</feature>
<dbReference type="Proteomes" id="UP000886355">
    <property type="component" value="Unassembled WGS sequence"/>
</dbReference>